<organism evidence="1 2">
    <name type="scientific">Pochonia chlamydosporia 170</name>
    <dbReference type="NCBI Taxonomy" id="1380566"/>
    <lineage>
        <taxon>Eukaryota</taxon>
        <taxon>Fungi</taxon>
        <taxon>Dikarya</taxon>
        <taxon>Ascomycota</taxon>
        <taxon>Pezizomycotina</taxon>
        <taxon>Sordariomycetes</taxon>
        <taxon>Hypocreomycetidae</taxon>
        <taxon>Hypocreales</taxon>
        <taxon>Clavicipitaceae</taxon>
        <taxon>Pochonia</taxon>
    </lineage>
</organism>
<sequence>MSRDAGDTGHMVLTLIPKESSACIRRRTCSGCLEHAQRRFLAQALLAGEDHHLRILRIS</sequence>
<name>A0A179G7Q3_METCM</name>
<dbReference type="KEGG" id="pchm:VFPPC_15324"/>
<proteinExistence type="predicted"/>
<comment type="caution">
    <text evidence="1">The sequence shown here is derived from an EMBL/GenBank/DDBJ whole genome shotgun (WGS) entry which is preliminary data.</text>
</comment>
<evidence type="ECO:0000313" key="2">
    <source>
        <dbReference type="Proteomes" id="UP000078397"/>
    </source>
</evidence>
<dbReference type="Proteomes" id="UP000078397">
    <property type="component" value="Unassembled WGS sequence"/>
</dbReference>
<gene>
    <name evidence="1" type="ORF">VFPPC_15324</name>
</gene>
<protein>
    <submittedName>
        <fullName evidence="1">Uncharacterized protein</fullName>
    </submittedName>
</protein>
<dbReference type="GeneID" id="28857071"/>
<keyword evidence="2" id="KW-1185">Reference proteome</keyword>
<accession>A0A179G7Q3</accession>
<dbReference type="EMBL" id="LSBJ02000001">
    <property type="protein sequence ID" value="OAQ73568.1"/>
    <property type="molecule type" value="Genomic_DNA"/>
</dbReference>
<dbReference type="RefSeq" id="XP_018149651.1">
    <property type="nucleotide sequence ID" value="XM_018293077.1"/>
</dbReference>
<evidence type="ECO:0000313" key="1">
    <source>
        <dbReference type="EMBL" id="OAQ73568.1"/>
    </source>
</evidence>
<dbReference type="AlphaFoldDB" id="A0A179G7Q3"/>
<reference evidence="1 2" key="1">
    <citation type="journal article" date="2016" name="PLoS Pathog.">
        <title>Biosynthesis of antibiotic leucinostatins in bio-control fungus Purpureocillium lilacinum and their inhibition on phytophthora revealed by genome mining.</title>
        <authorList>
            <person name="Wang G."/>
            <person name="Liu Z."/>
            <person name="Lin R."/>
            <person name="Li E."/>
            <person name="Mao Z."/>
            <person name="Ling J."/>
            <person name="Yang Y."/>
            <person name="Yin W.B."/>
            <person name="Xie B."/>
        </authorList>
    </citation>
    <scope>NUCLEOTIDE SEQUENCE [LARGE SCALE GENOMIC DNA]</scope>
    <source>
        <strain evidence="1">170</strain>
    </source>
</reference>